<name>A0A7C9VGS2_9BRAD</name>
<organism evidence="2 3">
    <name type="scientific">Candidatus Afipia apatlaquensis</name>
    <dbReference type="NCBI Taxonomy" id="2712852"/>
    <lineage>
        <taxon>Bacteria</taxon>
        <taxon>Pseudomonadati</taxon>
        <taxon>Pseudomonadota</taxon>
        <taxon>Alphaproteobacteria</taxon>
        <taxon>Hyphomicrobiales</taxon>
        <taxon>Nitrobacteraceae</taxon>
        <taxon>Afipia</taxon>
    </lineage>
</organism>
<dbReference type="EMBL" id="JAAMRR010001146">
    <property type="protein sequence ID" value="NGX97888.1"/>
    <property type="molecule type" value="Genomic_DNA"/>
</dbReference>
<evidence type="ECO:0000313" key="2">
    <source>
        <dbReference type="EMBL" id="NGX97888.1"/>
    </source>
</evidence>
<sequence>MGDDFLKLSPEQQNETVDEIAKSLSSSKSPAKDEKKSNAKLSDAVTDIPNEISNAFNEGFANLRGVSNRSQQGPIEGLLNTGKAVLSVPQMLLSPVTGAARSLIGHPLAQAETAVGGLIDPKVAAEREASGKAYAEAKHSVDTAMAALATRGAPAPVATAPQIAGPGQEVVAAADRLSSVAGPVNVPRAIASDSMAVQRVGQGVRNIPVVGDAIPKATLRLTDDLGNAVRTVAEEYGAGSGPNVASRISNRIASEAERETSAATHAARLSDEAVQADWQRATDTANRTIAAREAKSLESARAAVGDMSPQDMGQTLIQRLRTGEQEARARKDQLYTAAGNSDAAISAESVGGVRSRVAQALEDDGRVIDGVLTPASSRMLDELQRLSDLNIENRAVGARTPVPAGETVTRPAVSIQGIEQTRKRLNALAQAATNDADRAAAGRIIREFDNWQSEAFDNSLFSGSDRALSLFRQARAANTEWRQRFGFNARDDADRIVNRIVTGEVTPQEVSNWLVGATQVGAKGVSSRLLTRIAEATGGDAEAMQAIRGGVWNRLSQATEGATPKAPERVASGINEFLNGSGRDVANRLFKPEQQGIMRTYADTLRQGQRAREMVGEVARNTRPTPTEVGPGPMQELANTVLGRGGKSDEALFSAIDAYAKSGGRGDIQTLAKLVGNLPRQERGDLAGSIIRNLGVSPRTGQFSPDVFATQWKSYTPQAKSILFGNAGPHRQALDDIMTISERLKQVGQRLGNPSGTAQNANFAGLGAGLVAAPLTTLATAVGGAVAARVLASPAAASSAAKWSKAYASLLIRPSAHTIGAYQVMSRNLANTARSLGANVSEADFIRAIQAPNQGRTEDQNEVPRVPTQ</sequence>
<evidence type="ECO:0000256" key="1">
    <source>
        <dbReference type="SAM" id="MobiDB-lite"/>
    </source>
</evidence>
<proteinExistence type="predicted"/>
<keyword evidence="3" id="KW-1185">Reference proteome</keyword>
<dbReference type="AlphaFoldDB" id="A0A7C9VGS2"/>
<comment type="caution">
    <text evidence="2">The sequence shown here is derived from an EMBL/GenBank/DDBJ whole genome shotgun (WGS) entry which is preliminary data.</text>
</comment>
<feature type="region of interest" description="Disordered" evidence="1">
    <location>
        <begin position="1"/>
        <end position="42"/>
    </location>
</feature>
<dbReference type="Proteomes" id="UP000480266">
    <property type="component" value="Unassembled WGS sequence"/>
</dbReference>
<evidence type="ECO:0000313" key="3">
    <source>
        <dbReference type="Proteomes" id="UP000480266"/>
    </source>
</evidence>
<protein>
    <submittedName>
        <fullName evidence="2">Uncharacterized protein</fullName>
    </submittedName>
</protein>
<accession>A0A7C9VGS2</accession>
<reference evidence="2" key="1">
    <citation type="submission" date="2020-02" db="EMBL/GenBank/DDBJ databases">
        <title>Draft genome sequence of Candidatus Afipia apatlaquensis IBT-C3, a potential strain for decolorization of textile dyes.</title>
        <authorList>
            <person name="Sanchez-Reyes A."/>
            <person name="Breton-Deval L."/>
            <person name="Mangelson H."/>
            <person name="Sanchez-Flores A."/>
        </authorList>
    </citation>
    <scope>NUCLEOTIDE SEQUENCE [LARGE SCALE GENOMIC DNA]</scope>
    <source>
        <strain evidence="2">IBT-C3</strain>
    </source>
</reference>
<gene>
    <name evidence="2" type="ORF">G4V63_22560</name>
</gene>